<dbReference type="GO" id="GO:0043565">
    <property type="term" value="F:sequence-specific DNA binding"/>
    <property type="evidence" value="ECO:0007669"/>
    <property type="project" value="InterPro"/>
</dbReference>
<dbReference type="Gene3D" id="1.10.10.60">
    <property type="entry name" value="Homeodomain-like"/>
    <property type="match status" value="1"/>
</dbReference>
<comment type="caution">
    <text evidence="6">The sequence shown here is derived from an EMBL/GenBank/DDBJ whole genome shotgun (WGS) entry which is preliminary data.</text>
</comment>
<keyword evidence="3" id="KW-0804">Transcription</keyword>
<gene>
    <name evidence="6" type="ORF">ATK78_2559</name>
</gene>
<dbReference type="EMBL" id="SNYC01000005">
    <property type="protein sequence ID" value="TDQ08058.1"/>
    <property type="molecule type" value="Genomic_DNA"/>
</dbReference>
<dbReference type="PROSITE" id="PS00041">
    <property type="entry name" value="HTH_ARAC_FAMILY_1"/>
    <property type="match status" value="1"/>
</dbReference>
<keyword evidence="4" id="KW-1133">Transmembrane helix</keyword>
<reference evidence="6 7" key="1">
    <citation type="submission" date="2019-03" db="EMBL/GenBank/DDBJ databases">
        <title>Genomic Encyclopedia of Archaeal and Bacterial Type Strains, Phase II (KMG-II): from individual species to whole genera.</title>
        <authorList>
            <person name="Goeker M."/>
        </authorList>
    </citation>
    <scope>NUCLEOTIDE SEQUENCE [LARGE SCALE GENOMIC DNA]</scope>
    <source>
        <strain evidence="6 7">DSM 19035</strain>
    </source>
</reference>
<dbReference type="PANTHER" id="PTHR43280">
    <property type="entry name" value="ARAC-FAMILY TRANSCRIPTIONAL REGULATOR"/>
    <property type="match status" value="1"/>
</dbReference>
<keyword evidence="2 6" id="KW-0238">DNA-binding</keyword>
<dbReference type="InterPro" id="IPR009057">
    <property type="entry name" value="Homeodomain-like_sf"/>
</dbReference>
<dbReference type="Pfam" id="PF12833">
    <property type="entry name" value="HTH_18"/>
    <property type="match status" value="1"/>
</dbReference>
<evidence type="ECO:0000256" key="2">
    <source>
        <dbReference type="ARBA" id="ARBA00023125"/>
    </source>
</evidence>
<proteinExistence type="predicted"/>
<dbReference type="OrthoDB" id="704028at2"/>
<dbReference type="Proteomes" id="UP000295620">
    <property type="component" value="Unassembled WGS sequence"/>
</dbReference>
<keyword evidence="4" id="KW-0472">Membrane</keyword>
<evidence type="ECO:0000256" key="4">
    <source>
        <dbReference type="SAM" id="Phobius"/>
    </source>
</evidence>
<evidence type="ECO:0000313" key="6">
    <source>
        <dbReference type="EMBL" id="TDQ08058.1"/>
    </source>
</evidence>
<dbReference type="PANTHER" id="PTHR43280:SF29">
    <property type="entry name" value="ARAC-FAMILY TRANSCRIPTIONAL REGULATOR"/>
    <property type="match status" value="1"/>
</dbReference>
<feature type="domain" description="HTH araC/xylS-type" evidence="5">
    <location>
        <begin position="64"/>
        <end position="168"/>
    </location>
</feature>
<keyword evidence="4" id="KW-0812">Transmembrane</keyword>
<dbReference type="InterPro" id="IPR018062">
    <property type="entry name" value="HTH_AraC-typ_CS"/>
</dbReference>
<dbReference type="InterPro" id="IPR018060">
    <property type="entry name" value="HTH_AraC"/>
</dbReference>
<dbReference type="GO" id="GO:0003700">
    <property type="term" value="F:DNA-binding transcription factor activity"/>
    <property type="evidence" value="ECO:0007669"/>
    <property type="project" value="InterPro"/>
</dbReference>
<keyword evidence="1" id="KW-0805">Transcription regulation</keyword>
<accession>A0A4R6SSU9</accession>
<evidence type="ECO:0000259" key="5">
    <source>
        <dbReference type="PROSITE" id="PS01124"/>
    </source>
</evidence>
<organism evidence="6 7">
    <name type="scientific">Pedobacter metabolipauper</name>
    <dbReference type="NCBI Taxonomy" id="425513"/>
    <lineage>
        <taxon>Bacteria</taxon>
        <taxon>Pseudomonadati</taxon>
        <taxon>Bacteroidota</taxon>
        <taxon>Sphingobacteriia</taxon>
        <taxon>Sphingobacteriales</taxon>
        <taxon>Sphingobacteriaceae</taxon>
        <taxon>Pedobacter</taxon>
    </lineage>
</organism>
<evidence type="ECO:0000313" key="7">
    <source>
        <dbReference type="Proteomes" id="UP000295620"/>
    </source>
</evidence>
<name>A0A4R6SSU9_9SPHI</name>
<dbReference type="AlphaFoldDB" id="A0A4R6SSU9"/>
<sequence length="170" mass="20176">MEFYDLLIIVGVFTFFITAIFLFKKRKYSDHVNQKGIENDATLSPETLVREVPFSKELIVEYTTRLDEYVSTYEPFKIQGLTISDLARQLDMPLYHLSYLLNHSYNKRFSDFINDHRIDFIKRRLKSENWKEYTFEGLATEAGFTSRSNFFNAFKKCTGLSPSEYLRQQQ</sequence>
<dbReference type="PROSITE" id="PS01124">
    <property type="entry name" value="HTH_ARAC_FAMILY_2"/>
    <property type="match status" value="1"/>
</dbReference>
<protein>
    <submittedName>
        <fullName evidence="6">AraC-like DNA-binding protein</fullName>
    </submittedName>
</protein>
<dbReference type="SMART" id="SM00342">
    <property type="entry name" value="HTH_ARAC"/>
    <property type="match status" value="1"/>
</dbReference>
<evidence type="ECO:0000256" key="1">
    <source>
        <dbReference type="ARBA" id="ARBA00023015"/>
    </source>
</evidence>
<keyword evidence="7" id="KW-1185">Reference proteome</keyword>
<dbReference type="SUPFAM" id="SSF46689">
    <property type="entry name" value="Homeodomain-like"/>
    <property type="match status" value="1"/>
</dbReference>
<feature type="transmembrane region" description="Helical" evidence="4">
    <location>
        <begin position="6"/>
        <end position="23"/>
    </location>
</feature>
<evidence type="ECO:0000256" key="3">
    <source>
        <dbReference type="ARBA" id="ARBA00023163"/>
    </source>
</evidence>
<dbReference type="RefSeq" id="WP_133576465.1">
    <property type="nucleotide sequence ID" value="NZ_SNYC01000005.1"/>
</dbReference>